<dbReference type="InterPro" id="IPR006189">
    <property type="entry name" value="CHASE_dom"/>
</dbReference>
<organism evidence="8 9">
    <name type="scientific">Amphritea balenae</name>
    <dbReference type="NCBI Taxonomy" id="452629"/>
    <lineage>
        <taxon>Bacteria</taxon>
        <taxon>Pseudomonadati</taxon>
        <taxon>Pseudomonadota</taxon>
        <taxon>Gammaproteobacteria</taxon>
        <taxon>Oceanospirillales</taxon>
        <taxon>Oceanospirillaceae</taxon>
        <taxon>Amphritea</taxon>
    </lineage>
</organism>
<dbReference type="GO" id="GO:0016020">
    <property type="term" value="C:membrane"/>
    <property type="evidence" value="ECO:0007669"/>
    <property type="project" value="UniProtKB-SubCell"/>
</dbReference>
<feature type="transmembrane region" description="Helical" evidence="5">
    <location>
        <begin position="320"/>
        <end position="343"/>
    </location>
</feature>
<name>A0A3P1SW71_9GAMM</name>
<dbReference type="CDD" id="cd01949">
    <property type="entry name" value="GGDEF"/>
    <property type="match status" value="1"/>
</dbReference>
<evidence type="ECO:0000256" key="3">
    <source>
        <dbReference type="ARBA" id="ARBA00022989"/>
    </source>
</evidence>
<reference evidence="8 9" key="1">
    <citation type="submission" date="2018-11" db="EMBL/GenBank/DDBJ databases">
        <title>The draft genome sequence of Amphritea balenae JAMM 1525T.</title>
        <authorList>
            <person name="Fang Z."/>
            <person name="Zhang Y."/>
            <person name="Han X."/>
        </authorList>
    </citation>
    <scope>NUCLEOTIDE SEQUENCE [LARGE SCALE GENOMIC DNA]</scope>
    <source>
        <strain evidence="8 9">JAMM 1525</strain>
    </source>
</reference>
<dbReference type="SMART" id="SM00267">
    <property type="entry name" value="GGDEF"/>
    <property type="match status" value="1"/>
</dbReference>
<dbReference type="PROSITE" id="PS50887">
    <property type="entry name" value="GGDEF"/>
    <property type="match status" value="1"/>
</dbReference>
<dbReference type="InterPro" id="IPR000160">
    <property type="entry name" value="GGDEF_dom"/>
</dbReference>
<evidence type="ECO:0000256" key="5">
    <source>
        <dbReference type="SAM" id="Phobius"/>
    </source>
</evidence>
<gene>
    <name evidence="8" type="ORF">EHS89_02440</name>
</gene>
<dbReference type="PANTHER" id="PTHR46663:SF2">
    <property type="entry name" value="GGDEF DOMAIN-CONTAINING PROTEIN"/>
    <property type="match status" value="1"/>
</dbReference>
<dbReference type="AlphaFoldDB" id="A0A3P1SW71"/>
<keyword evidence="3 5" id="KW-1133">Transmembrane helix</keyword>
<evidence type="ECO:0000256" key="2">
    <source>
        <dbReference type="ARBA" id="ARBA00022692"/>
    </source>
</evidence>
<evidence type="ECO:0000256" key="1">
    <source>
        <dbReference type="ARBA" id="ARBA00004370"/>
    </source>
</evidence>
<comment type="subcellular location">
    <subcellularLocation>
        <location evidence="1">Membrane</location>
    </subcellularLocation>
</comment>
<evidence type="ECO:0000313" key="8">
    <source>
        <dbReference type="EMBL" id="RRD01439.1"/>
    </source>
</evidence>
<comment type="caution">
    <text evidence="8">The sequence shown here is derived from an EMBL/GenBank/DDBJ whole genome shotgun (WGS) entry which is preliminary data.</text>
</comment>
<feature type="domain" description="CHASE" evidence="6">
    <location>
        <begin position="68"/>
        <end position="254"/>
    </location>
</feature>
<sequence length="529" mass="60848">MFSPVWSKGCNMMRNLKLRKSPLHVRLILLLGPLAALILAFQIELYQLEQNFGRQVDAATYEISTKVNAFEVALEGFANFLAVSEKTNDKAIRAYTQGVMEVFPELYMFEIASYVSKTERRSFEKMMHYKGYFNFRIHAFDYDNSRQIIAIPEQDYYYPIRFIEPETAETEAVLGLDMARTSDVLIATMMQSLSAPRPIASRPFTFLEGGKGYVMYRPVVQPVSNNSVKHQITNPDFAMLVIRGNDLLPAWLKESRDYRVTLSYTTIHAEDVAEALIDPVRTDNQSFVLQTYSRTVQIDNESQPFRLMIEKDINLYSFNWINIFGVLLIGIVFSSYIGFGLNLSHRRKIQAEKERERLYNQANYDVLTKLPNINLLMDRADRAILMAKRSGSSVAICYLDIDRFKRINDRWGHQAGDDLLSQLADRLQRVLRAEDTVARIHGDEFVVLLPKITNDKVLGQVQNKIMSVFDQPFTVANNSIQVKGSFGTATFPRDGTTLEQLLNTSDRQMYIHKKQNKEHQAEEKAFEQI</sequence>
<evidence type="ECO:0000259" key="7">
    <source>
        <dbReference type="PROSITE" id="PS50887"/>
    </source>
</evidence>
<dbReference type="PROSITE" id="PS50839">
    <property type="entry name" value="CHASE"/>
    <property type="match status" value="1"/>
</dbReference>
<dbReference type="GO" id="GO:0003824">
    <property type="term" value="F:catalytic activity"/>
    <property type="evidence" value="ECO:0007669"/>
    <property type="project" value="UniProtKB-ARBA"/>
</dbReference>
<protein>
    <submittedName>
        <fullName evidence="8">Diguanylate cyclase</fullName>
    </submittedName>
</protein>
<dbReference type="Proteomes" id="UP000267535">
    <property type="component" value="Unassembled WGS sequence"/>
</dbReference>
<dbReference type="Pfam" id="PF03924">
    <property type="entry name" value="CHASE"/>
    <property type="match status" value="1"/>
</dbReference>
<accession>A0A3P1SW71</accession>
<dbReference type="GO" id="GO:0007165">
    <property type="term" value="P:signal transduction"/>
    <property type="evidence" value="ECO:0007669"/>
    <property type="project" value="UniProtKB-ARBA"/>
</dbReference>
<dbReference type="EMBL" id="RQXV01000001">
    <property type="protein sequence ID" value="RRD01439.1"/>
    <property type="molecule type" value="Genomic_DNA"/>
</dbReference>
<keyword evidence="2 5" id="KW-0812">Transmembrane</keyword>
<feature type="domain" description="GGDEF" evidence="7">
    <location>
        <begin position="392"/>
        <end position="525"/>
    </location>
</feature>
<dbReference type="Pfam" id="PF00990">
    <property type="entry name" value="GGDEF"/>
    <property type="match status" value="1"/>
</dbReference>
<dbReference type="SMART" id="SM01079">
    <property type="entry name" value="CHASE"/>
    <property type="match status" value="1"/>
</dbReference>
<proteinExistence type="predicted"/>
<keyword evidence="4 5" id="KW-0472">Membrane</keyword>
<dbReference type="PANTHER" id="PTHR46663">
    <property type="entry name" value="DIGUANYLATE CYCLASE DGCT-RELATED"/>
    <property type="match status" value="1"/>
</dbReference>
<dbReference type="Gene3D" id="3.30.450.350">
    <property type="entry name" value="CHASE domain"/>
    <property type="match status" value="1"/>
</dbReference>
<dbReference type="OrthoDB" id="9812260at2"/>
<dbReference type="InterPro" id="IPR029787">
    <property type="entry name" value="Nucleotide_cyclase"/>
</dbReference>
<evidence type="ECO:0000259" key="6">
    <source>
        <dbReference type="PROSITE" id="PS50839"/>
    </source>
</evidence>
<dbReference type="InterPro" id="IPR052163">
    <property type="entry name" value="DGC-Regulatory_Protein"/>
</dbReference>
<dbReference type="Gene3D" id="3.30.70.270">
    <property type="match status" value="1"/>
</dbReference>
<keyword evidence="9" id="KW-1185">Reference proteome</keyword>
<dbReference type="InterPro" id="IPR042240">
    <property type="entry name" value="CHASE_sf"/>
</dbReference>
<evidence type="ECO:0000313" key="9">
    <source>
        <dbReference type="Proteomes" id="UP000267535"/>
    </source>
</evidence>
<dbReference type="NCBIfam" id="TIGR00254">
    <property type="entry name" value="GGDEF"/>
    <property type="match status" value="1"/>
</dbReference>
<dbReference type="InterPro" id="IPR043128">
    <property type="entry name" value="Rev_trsase/Diguanyl_cyclase"/>
</dbReference>
<dbReference type="SUPFAM" id="SSF55073">
    <property type="entry name" value="Nucleotide cyclase"/>
    <property type="match status" value="1"/>
</dbReference>
<evidence type="ECO:0000256" key="4">
    <source>
        <dbReference type="ARBA" id="ARBA00023136"/>
    </source>
</evidence>